<dbReference type="PANTHER" id="PTHR13271">
    <property type="entry name" value="UNCHARACTERIZED PUTATIVE METHYLTRANSFERASE"/>
    <property type="match status" value="1"/>
</dbReference>
<dbReference type="InterPro" id="IPR050600">
    <property type="entry name" value="SETD3_SETD6_MTase"/>
</dbReference>
<protein>
    <recommendedName>
        <fullName evidence="4">Rubisco LSMT substrate-binding domain-containing protein</fullName>
    </recommendedName>
</protein>
<dbReference type="InterPro" id="IPR046341">
    <property type="entry name" value="SET_dom_sf"/>
</dbReference>
<dbReference type="Gene3D" id="3.90.1420.10">
    <property type="entry name" value="Rubisco LSMT, substrate-binding domain"/>
    <property type="match status" value="1"/>
</dbReference>
<feature type="non-terminal residue" evidence="5">
    <location>
        <position position="1"/>
    </location>
</feature>
<dbReference type="AlphaFoldDB" id="A0A8S2G0Y0"/>
<reference evidence="5" key="1">
    <citation type="submission" date="2021-02" db="EMBL/GenBank/DDBJ databases">
        <authorList>
            <person name="Nowell W R."/>
        </authorList>
    </citation>
    <scope>NUCLEOTIDE SEQUENCE</scope>
</reference>
<name>A0A8S2G0Y0_9BILA</name>
<keyword evidence="1" id="KW-0489">Methyltransferase</keyword>
<sequence length="219" mass="25430">MLFIRVKKYDDSDDLRTCLIPLADIANHVSITHEANIRTIGFISSSNLFLLETTDASCAVNDELCLNYNELSNWQLLLYYGFTIPNNPFDTVVIDLPSKKEQDTYEMEMKKMILMSMGEQQYGFNMEQEFNMTSKQIISDELMASMRLLVMTEQELNDYDISNLSKLLTTMVSIENERNVLSELENLFEEMKTVAYTTSLDDNVKRLNDEDTRLCDEER</sequence>
<evidence type="ECO:0000313" key="7">
    <source>
        <dbReference type="Proteomes" id="UP000677228"/>
    </source>
</evidence>
<dbReference type="GO" id="GO:0016279">
    <property type="term" value="F:protein-lysine N-methyltransferase activity"/>
    <property type="evidence" value="ECO:0007669"/>
    <property type="project" value="TreeGrafter"/>
</dbReference>
<accession>A0A8S2G0Y0</accession>
<evidence type="ECO:0000256" key="3">
    <source>
        <dbReference type="ARBA" id="ARBA00022691"/>
    </source>
</evidence>
<dbReference type="SUPFAM" id="SSF82199">
    <property type="entry name" value="SET domain"/>
    <property type="match status" value="1"/>
</dbReference>
<dbReference type="GO" id="GO:0032259">
    <property type="term" value="P:methylation"/>
    <property type="evidence" value="ECO:0007669"/>
    <property type="project" value="UniProtKB-KW"/>
</dbReference>
<evidence type="ECO:0000313" key="6">
    <source>
        <dbReference type="EMBL" id="CAF4415544.1"/>
    </source>
</evidence>
<dbReference type="EMBL" id="CAJNOK010051582">
    <property type="protein sequence ID" value="CAF1605066.1"/>
    <property type="molecule type" value="Genomic_DNA"/>
</dbReference>
<dbReference type="Pfam" id="PF09273">
    <property type="entry name" value="Rubis-subs-bind"/>
    <property type="match status" value="1"/>
</dbReference>
<evidence type="ECO:0000313" key="5">
    <source>
        <dbReference type="EMBL" id="CAF1605066.1"/>
    </source>
</evidence>
<comment type="caution">
    <text evidence="5">The sequence shown here is derived from an EMBL/GenBank/DDBJ whole genome shotgun (WGS) entry which is preliminary data.</text>
</comment>
<dbReference type="Proteomes" id="UP000677228">
    <property type="component" value="Unassembled WGS sequence"/>
</dbReference>
<proteinExistence type="predicted"/>
<dbReference type="InterPro" id="IPR015353">
    <property type="entry name" value="Rubisco_LSMT_subst-bd"/>
</dbReference>
<dbReference type="PANTHER" id="PTHR13271:SF145">
    <property type="entry name" value="SET DOMAIN-CONTAINING PROTEIN"/>
    <property type="match status" value="1"/>
</dbReference>
<dbReference type="InterPro" id="IPR036464">
    <property type="entry name" value="Rubisco_LSMT_subst-bd_sf"/>
</dbReference>
<dbReference type="Proteomes" id="UP000682733">
    <property type="component" value="Unassembled WGS sequence"/>
</dbReference>
<evidence type="ECO:0000256" key="1">
    <source>
        <dbReference type="ARBA" id="ARBA00022603"/>
    </source>
</evidence>
<dbReference type="Gene3D" id="3.90.1410.10">
    <property type="entry name" value="set domain protein methyltransferase, domain 1"/>
    <property type="match status" value="1"/>
</dbReference>
<evidence type="ECO:0000256" key="2">
    <source>
        <dbReference type="ARBA" id="ARBA00022679"/>
    </source>
</evidence>
<gene>
    <name evidence="5" type="ORF">OVA965_LOCUS42328</name>
    <name evidence="6" type="ORF">TMI583_LOCUS44202</name>
</gene>
<feature type="domain" description="Rubisco LSMT substrate-binding" evidence="4">
    <location>
        <begin position="106"/>
        <end position="212"/>
    </location>
</feature>
<dbReference type="EMBL" id="CAJOBA010075520">
    <property type="protein sequence ID" value="CAF4415544.1"/>
    <property type="molecule type" value="Genomic_DNA"/>
</dbReference>
<dbReference type="SUPFAM" id="SSF81822">
    <property type="entry name" value="RuBisCo LSMT C-terminal, substrate-binding domain"/>
    <property type="match status" value="1"/>
</dbReference>
<keyword evidence="3" id="KW-0949">S-adenosyl-L-methionine</keyword>
<evidence type="ECO:0000259" key="4">
    <source>
        <dbReference type="Pfam" id="PF09273"/>
    </source>
</evidence>
<organism evidence="5 7">
    <name type="scientific">Didymodactylos carnosus</name>
    <dbReference type="NCBI Taxonomy" id="1234261"/>
    <lineage>
        <taxon>Eukaryota</taxon>
        <taxon>Metazoa</taxon>
        <taxon>Spiralia</taxon>
        <taxon>Gnathifera</taxon>
        <taxon>Rotifera</taxon>
        <taxon>Eurotatoria</taxon>
        <taxon>Bdelloidea</taxon>
        <taxon>Philodinida</taxon>
        <taxon>Philodinidae</taxon>
        <taxon>Didymodactylos</taxon>
    </lineage>
</organism>
<keyword evidence="2" id="KW-0808">Transferase</keyword>